<dbReference type="EMBL" id="HG793125">
    <property type="protein sequence ID" value="CDK25101.1"/>
    <property type="molecule type" value="Genomic_DNA"/>
</dbReference>
<dbReference type="InterPro" id="IPR011701">
    <property type="entry name" value="MFS"/>
</dbReference>
<dbReference type="HOGENOM" id="CLU_030884_1_0_1"/>
<feature type="transmembrane region" description="Helical" evidence="6">
    <location>
        <begin position="246"/>
        <end position="263"/>
    </location>
</feature>
<evidence type="ECO:0000256" key="3">
    <source>
        <dbReference type="ARBA" id="ARBA00022989"/>
    </source>
</evidence>
<feature type="transmembrane region" description="Helical" evidence="6">
    <location>
        <begin position="208"/>
        <end position="226"/>
    </location>
</feature>
<keyword evidence="8" id="KW-1185">Reference proteome</keyword>
<evidence type="ECO:0000256" key="1">
    <source>
        <dbReference type="ARBA" id="ARBA00004141"/>
    </source>
</evidence>
<evidence type="ECO:0008006" key="9">
    <source>
        <dbReference type="Google" id="ProtNLM"/>
    </source>
</evidence>
<evidence type="ECO:0000256" key="5">
    <source>
        <dbReference type="SAM" id="MobiDB-lite"/>
    </source>
</evidence>
<name>W6MGV0_9ASCO</name>
<keyword evidence="3 6" id="KW-1133">Transmembrane helix</keyword>
<gene>
    <name evidence="7" type="ORF">KUCA_T00001068001</name>
</gene>
<feature type="transmembrane region" description="Helical" evidence="6">
    <location>
        <begin position="318"/>
        <end position="343"/>
    </location>
</feature>
<reference evidence="7" key="2">
    <citation type="submission" date="2014-02" db="EMBL/GenBank/DDBJ databases">
        <title>Complete DNA sequence of /Kuraishia capsulata/ illustrates novel genomic features among budding yeasts (/Saccharomycotina/).</title>
        <authorList>
            <person name="Morales L."/>
            <person name="Noel B."/>
            <person name="Porcel B."/>
            <person name="Marcet-Houben M."/>
            <person name="Hullo M-F."/>
            <person name="Sacerdot C."/>
            <person name="Tekaia F."/>
            <person name="Leh-Louis V."/>
            <person name="Despons L."/>
            <person name="Khanna V."/>
            <person name="Aury J-M."/>
            <person name="Barbe V."/>
            <person name="Couloux A."/>
            <person name="Labadie K."/>
            <person name="Pelletier E."/>
            <person name="Souciet J-L."/>
            <person name="Boekhout T."/>
            <person name="Gabaldon T."/>
            <person name="Wincker P."/>
            <person name="Dujon B."/>
        </authorList>
    </citation>
    <scope>NUCLEOTIDE SEQUENCE</scope>
    <source>
        <strain evidence="7">CBS 1993</strain>
    </source>
</reference>
<dbReference type="Pfam" id="PF07690">
    <property type="entry name" value="MFS_1"/>
    <property type="match status" value="1"/>
</dbReference>
<dbReference type="PANTHER" id="PTHR23294:SF55">
    <property type="entry name" value="TRANSPORTER, PUTATIVE (AFU_ORTHOLOGUE AFUA_1G17480)-RELATED"/>
    <property type="match status" value="1"/>
</dbReference>
<dbReference type="OrthoDB" id="196103at2759"/>
<comment type="subcellular location">
    <subcellularLocation>
        <location evidence="1">Membrane</location>
        <topology evidence="1">Multi-pass membrane protein</topology>
    </subcellularLocation>
</comment>
<feature type="transmembrane region" description="Helical" evidence="6">
    <location>
        <begin position="20"/>
        <end position="41"/>
    </location>
</feature>
<dbReference type="GO" id="GO:0016020">
    <property type="term" value="C:membrane"/>
    <property type="evidence" value="ECO:0007669"/>
    <property type="project" value="UniProtKB-SubCell"/>
</dbReference>
<dbReference type="AlphaFoldDB" id="W6MGV0"/>
<evidence type="ECO:0000256" key="6">
    <source>
        <dbReference type="SAM" id="Phobius"/>
    </source>
</evidence>
<feature type="transmembrane region" description="Helical" evidence="6">
    <location>
        <begin position="48"/>
        <end position="67"/>
    </location>
</feature>
<dbReference type="RefSeq" id="XP_022457114.1">
    <property type="nucleotide sequence ID" value="XM_022605668.1"/>
</dbReference>
<keyword evidence="4 6" id="KW-0472">Membrane</keyword>
<dbReference type="GO" id="GO:0022857">
    <property type="term" value="F:transmembrane transporter activity"/>
    <property type="evidence" value="ECO:0007669"/>
    <property type="project" value="InterPro"/>
</dbReference>
<proteinExistence type="predicted"/>
<feature type="transmembrane region" description="Helical" evidence="6">
    <location>
        <begin position="73"/>
        <end position="92"/>
    </location>
</feature>
<dbReference type="InterPro" id="IPR036259">
    <property type="entry name" value="MFS_trans_sf"/>
</dbReference>
<dbReference type="PANTHER" id="PTHR23294">
    <property type="entry name" value="ET TRANSLATION PRODUCT-RELATED"/>
    <property type="match status" value="1"/>
</dbReference>
<reference evidence="7" key="1">
    <citation type="submission" date="2013-12" db="EMBL/GenBank/DDBJ databases">
        <authorList>
            <person name="Genoscope - CEA"/>
        </authorList>
    </citation>
    <scope>NUCLEOTIDE SEQUENCE</scope>
    <source>
        <strain evidence="7">CBS 1993</strain>
    </source>
</reference>
<organism evidence="7 8">
    <name type="scientific">Kuraishia capsulata CBS 1993</name>
    <dbReference type="NCBI Taxonomy" id="1382522"/>
    <lineage>
        <taxon>Eukaryota</taxon>
        <taxon>Fungi</taxon>
        <taxon>Dikarya</taxon>
        <taxon>Ascomycota</taxon>
        <taxon>Saccharomycotina</taxon>
        <taxon>Pichiomycetes</taxon>
        <taxon>Pichiales</taxon>
        <taxon>Pichiaceae</taxon>
        <taxon>Kuraishia</taxon>
    </lineage>
</organism>
<dbReference type="InterPro" id="IPR051617">
    <property type="entry name" value="UNC-93-like_regulator"/>
</dbReference>
<protein>
    <recommendedName>
        <fullName evidence="9">Major facilitator superfamily (MFS) profile domain-containing protein</fullName>
    </recommendedName>
</protein>
<accession>W6MGV0</accession>
<feature type="transmembrane region" description="Helical" evidence="6">
    <location>
        <begin position="275"/>
        <end position="298"/>
    </location>
</feature>
<feature type="transmembrane region" description="Helical" evidence="6">
    <location>
        <begin position="112"/>
        <end position="134"/>
    </location>
</feature>
<dbReference type="GeneID" id="34518502"/>
<evidence type="ECO:0000256" key="4">
    <source>
        <dbReference type="ARBA" id="ARBA00023136"/>
    </source>
</evidence>
<feature type="region of interest" description="Disordered" evidence="5">
    <location>
        <begin position="414"/>
        <end position="438"/>
    </location>
</feature>
<dbReference type="Proteomes" id="UP000019384">
    <property type="component" value="Unassembled WGS sequence"/>
</dbReference>
<feature type="transmembrane region" description="Helical" evidence="6">
    <location>
        <begin position="146"/>
        <end position="165"/>
    </location>
</feature>
<evidence type="ECO:0000313" key="7">
    <source>
        <dbReference type="EMBL" id="CDK25101.1"/>
    </source>
</evidence>
<dbReference type="SUPFAM" id="SSF103473">
    <property type="entry name" value="MFS general substrate transporter"/>
    <property type="match status" value="1"/>
</dbReference>
<sequence length="438" mass="47982">MPFLVWVVRDGQVNTDVASNASVALLSVGAVTAAFIVGPIYDLLGCQICLLLGGWTYALYAGSLLAYNHHHNGGFVIAAGAILGLGAAFLWIPQGVIMTTYVPEAQKGRAIAVFWIIFNLGGSVGSFASLGLNFHSSKGTVSDSTYIAYIVIMLFGWVVGSLLLVTEKQLNGKYTGARTSTIKEKYAGMSLSRTLATFKFAFSVLTQWRMLCLIPMFFYANVFYTYQQNAVNAETFNIRTRSLNSALYWLAQMFGGLFMGAVLDFGRLTRKQRGCVAWTILFVTGFCIWGGGYAFQLWSNKRIAAGHKQDVDMRDRIYIGPMFLYIFYGMYDALWQGFCYWMIGANSNNPAVNAIMVGAYKTSQSCGGAMAWRLSSTHVPAMNQMAMNWGLTIGTLLIAVPSVLTISLTSQDPGNTIEGKDEEAAPEFVTADEKVELK</sequence>
<evidence type="ECO:0000256" key="2">
    <source>
        <dbReference type="ARBA" id="ARBA00022692"/>
    </source>
</evidence>
<dbReference type="Gene3D" id="1.20.1250.20">
    <property type="entry name" value="MFS general substrate transporter like domains"/>
    <property type="match status" value="1"/>
</dbReference>
<evidence type="ECO:0000313" key="8">
    <source>
        <dbReference type="Proteomes" id="UP000019384"/>
    </source>
</evidence>
<keyword evidence="2 6" id="KW-0812">Transmembrane</keyword>